<evidence type="ECO:0000256" key="1">
    <source>
        <dbReference type="SAM" id="MobiDB-lite"/>
    </source>
</evidence>
<gene>
    <name evidence="2" type="ORF">GCM10009839_03840</name>
</gene>
<sequence>MVIHGAAAALPEAVAGPVAAAASRQAPAETDSMAATAARWRARRRVVTLSWRSMRPFKRRISFGNPLVGRDAADYSGHSSFRPHRMRPPGTRPPKL</sequence>
<protein>
    <recommendedName>
        <fullName evidence="4">Secreted protein</fullName>
    </recommendedName>
</protein>
<proteinExistence type="predicted"/>
<dbReference type="Proteomes" id="UP001500751">
    <property type="component" value="Unassembled WGS sequence"/>
</dbReference>
<name>A0ABP5F360_9ACTN</name>
<reference evidence="3" key="1">
    <citation type="journal article" date="2019" name="Int. J. Syst. Evol. Microbiol.">
        <title>The Global Catalogue of Microorganisms (GCM) 10K type strain sequencing project: providing services to taxonomists for standard genome sequencing and annotation.</title>
        <authorList>
            <consortium name="The Broad Institute Genomics Platform"/>
            <consortium name="The Broad Institute Genome Sequencing Center for Infectious Disease"/>
            <person name="Wu L."/>
            <person name="Ma J."/>
        </authorList>
    </citation>
    <scope>NUCLEOTIDE SEQUENCE [LARGE SCALE GENOMIC DNA]</scope>
    <source>
        <strain evidence="3">JCM 16014</strain>
    </source>
</reference>
<evidence type="ECO:0000313" key="2">
    <source>
        <dbReference type="EMBL" id="GAA2012617.1"/>
    </source>
</evidence>
<evidence type="ECO:0000313" key="3">
    <source>
        <dbReference type="Proteomes" id="UP001500751"/>
    </source>
</evidence>
<accession>A0ABP5F360</accession>
<dbReference type="EMBL" id="BAAAQN010000002">
    <property type="protein sequence ID" value="GAA2012617.1"/>
    <property type="molecule type" value="Genomic_DNA"/>
</dbReference>
<keyword evidence="3" id="KW-1185">Reference proteome</keyword>
<organism evidence="2 3">
    <name type="scientific">Catenulispora yoronensis</name>
    <dbReference type="NCBI Taxonomy" id="450799"/>
    <lineage>
        <taxon>Bacteria</taxon>
        <taxon>Bacillati</taxon>
        <taxon>Actinomycetota</taxon>
        <taxon>Actinomycetes</taxon>
        <taxon>Catenulisporales</taxon>
        <taxon>Catenulisporaceae</taxon>
        <taxon>Catenulispora</taxon>
    </lineage>
</organism>
<evidence type="ECO:0008006" key="4">
    <source>
        <dbReference type="Google" id="ProtNLM"/>
    </source>
</evidence>
<comment type="caution">
    <text evidence="2">The sequence shown here is derived from an EMBL/GenBank/DDBJ whole genome shotgun (WGS) entry which is preliminary data.</text>
</comment>
<feature type="region of interest" description="Disordered" evidence="1">
    <location>
        <begin position="74"/>
        <end position="96"/>
    </location>
</feature>